<organism evidence="1 2">
    <name type="scientific">Pseudomonas neustonica</name>
    <dbReference type="NCBI Taxonomy" id="2487346"/>
    <lineage>
        <taxon>Bacteria</taxon>
        <taxon>Pseudomonadati</taxon>
        <taxon>Pseudomonadota</taxon>
        <taxon>Gammaproteobacteria</taxon>
        <taxon>Pseudomonadales</taxon>
        <taxon>Pseudomonadaceae</taxon>
        <taxon>Pseudomonas</taxon>
    </lineage>
</organism>
<evidence type="ECO:0000313" key="1">
    <source>
        <dbReference type="EMBL" id="ROZ88163.1"/>
    </source>
</evidence>
<keyword evidence="2" id="KW-1185">Reference proteome</keyword>
<proteinExistence type="predicted"/>
<reference evidence="1 2" key="1">
    <citation type="submission" date="2018-11" db="EMBL/GenBank/DDBJ databases">
        <authorList>
            <person name="Jang G.I."/>
            <person name="Hwang C.Y."/>
        </authorList>
    </citation>
    <scope>NUCLEOTIDE SEQUENCE [LARGE SCALE GENOMIC DNA]</scope>
    <source>
        <strain evidence="1 2">SSM26</strain>
    </source>
</reference>
<dbReference type="Proteomes" id="UP000275199">
    <property type="component" value="Unassembled WGS sequence"/>
</dbReference>
<sequence>MMQQNIATEPFVKCTVATEAGIGRVEYQIEIADKVYRVFFDSPRAPLSGSVEAAVCMSVLGAMRQGLQIVIDDPVSRTFLINQQQLVSIFTGWFTQYKRPEWNAKLIRKAHASGATRVGSFFTGGVDSFYTFLKNKSDITDLIYVHGYDVRLEDTQKRLAISAMGAAVERETGVRFIEIETNAVRLFKDYGKWGLHGHGYGLGTIVRLLEGYLERIYIPSSFAEAELMPWASHPATDVLFSDEAITVIHDGCEAARTQKLQSIANSAMALQHLRVCWEKLEGAYNCGRCEKCLRTMTTLYGLGLLSKATTFPEVLSVSAIRGLLLDSESARTFAAENIRFLDDMGFREDPVRAAWIHAANRPAWKLALIRRSRRTWKKFLRQWKKITT</sequence>
<evidence type="ECO:0000313" key="2">
    <source>
        <dbReference type="Proteomes" id="UP000275199"/>
    </source>
</evidence>
<gene>
    <name evidence="1" type="ORF">EF096_00230</name>
</gene>
<accession>A0ABX9XM82</accession>
<name>A0ABX9XM82_9PSED</name>
<protein>
    <submittedName>
        <fullName evidence="1">Uncharacterized protein</fullName>
    </submittedName>
</protein>
<comment type="caution">
    <text evidence="1">The sequence shown here is derived from an EMBL/GenBank/DDBJ whole genome shotgun (WGS) entry which is preliminary data.</text>
</comment>
<dbReference type="EMBL" id="RKKU01000001">
    <property type="protein sequence ID" value="ROZ88163.1"/>
    <property type="molecule type" value="Genomic_DNA"/>
</dbReference>
<dbReference type="RefSeq" id="WP_123887595.1">
    <property type="nucleotide sequence ID" value="NZ_JBPYCX010000001.1"/>
</dbReference>